<evidence type="ECO:0000313" key="1">
    <source>
        <dbReference type="EMBL" id="GIF76153.1"/>
    </source>
</evidence>
<keyword evidence="2" id="KW-1185">Reference proteome</keyword>
<dbReference type="PANTHER" id="PTHR38479">
    <property type="entry name" value="LMO0824 PROTEIN"/>
    <property type="match status" value="1"/>
</dbReference>
<name>A0ABQ4CXY0_9ACTN</name>
<dbReference type="Pfam" id="PF06224">
    <property type="entry name" value="AlkZ-like"/>
    <property type="match status" value="1"/>
</dbReference>
<evidence type="ECO:0008006" key="3">
    <source>
        <dbReference type="Google" id="ProtNLM"/>
    </source>
</evidence>
<dbReference type="RefSeq" id="WP_203716992.1">
    <property type="nucleotide sequence ID" value="NZ_BONE01000054.1"/>
</dbReference>
<dbReference type="PANTHER" id="PTHR38479:SF2">
    <property type="entry name" value="WINGED HELIX DNA-BINDING DOMAIN-CONTAINING PROTEIN"/>
    <property type="match status" value="1"/>
</dbReference>
<organism evidence="1 2">
    <name type="scientific">Asanoa siamensis</name>
    <dbReference type="NCBI Taxonomy" id="926357"/>
    <lineage>
        <taxon>Bacteria</taxon>
        <taxon>Bacillati</taxon>
        <taxon>Actinomycetota</taxon>
        <taxon>Actinomycetes</taxon>
        <taxon>Micromonosporales</taxon>
        <taxon>Micromonosporaceae</taxon>
        <taxon>Asanoa</taxon>
    </lineage>
</organism>
<dbReference type="Proteomes" id="UP000604117">
    <property type="component" value="Unassembled WGS sequence"/>
</dbReference>
<gene>
    <name evidence="1" type="ORF">Asi02nite_56710</name>
</gene>
<accession>A0ABQ4CXY0</accession>
<protein>
    <recommendedName>
        <fullName evidence="3">Winged helix DNA-binding domain-containing protein</fullName>
    </recommendedName>
</protein>
<reference evidence="1 2" key="1">
    <citation type="submission" date="2021-01" db="EMBL/GenBank/DDBJ databases">
        <title>Whole genome shotgun sequence of Asanoa siamensis NBRC 107932.</title>
        <authorList>
            <person name="Komaki H."/>
            <person name="Tamura T."/>
        </authorList>
    </citation>
    <scope>NUCLEOTIDE SEQUENCE [LARGE SCALE GENOMIC DNA]</scope>
    <source>
        <strain evidence="1 2">NBRC 107932</strain>
    </source>
</reference>
<comment type="caution">
    <text evidence="1">The sequence shown here is derived from an EMBL/GenBank/DDBJ whole genome shotgun (WGS) entry which is preliminary data.</text>
</comment>
<proteinExistence type="predicted"/>
<dbReference type="EMBL" id="BONE01000054">
    <property type="protein sequence ID" value="GIF76153.1"/>
    <property type="molecule type" value="Genomic_DNA"/>
</dbReference>
<evidence type="ECO:0000313" key="2">
    <source>
        <dbReference type="Proteomes" id="UP000604117"/>
    </source>
</evidence>
<dbReference type="InterPro" id="IPR009351">
    <property type="entry name" value="AlkZ-like"/>
</dbReference>
<sequence length="392" mass="42450">MTRRIDVTERRARLALRHRLAGPSAHDPVEVTRDLVVLHATDPATVYLSAAARLQAPVIKDIEHALYADRTLIRMLGMRRTVFIAPVEHAPIVQAACTDAIAVVQRKLLLKHLTEAGHDVGDDWLRDVERSTLAALVARGSATAAQLSADEPRLRTLLTIDTDKSYGATPAITSRVLNLLSMQGLIVRGRPRGSWLSTQYAWAPAADWVPGGLHLHDAATARAKLARLWLARFGPGTAADLKWWAGWTGAQVKAALAALDVETVDLDGGETGYVLASDVEPVASPEPWVALLPSLDPTIMGWVGRGWYLGPHAPALFDRSGNPGPTVWVDGRVVGGWSQHPDGRVVHRLLEEVPAGTSKRIAAAADELADWLGDVRVKPKFRTPLEKELSGS</sequence>